<dbReference type="PANTHER" id="PTHR34580">
    <property type="match status" value="1"/>
</dbReference>
<dbReference type="InterPro" id="IPR026881">
    <property type="entry name" value="WYL_dom"/>
</dbReference>
<evidence type="ECO:0000313" key="4">
    <source>
        <dbReference type="Proteomes" id="UP000281028"/>
    </source>
</evidence>
<dbReference type="AlphaFoldDB" id="A0A3S1B3Z2"/>
<protein>
    <submittedName>
        <fullName evidence="3">WYL domain-containing protein</fullName>
    </submittedName>
</protein>
<dbReference type="EMBL" id="RIAR02000001">
    <property type="protein sequence ID" value="NSL85394.1"/>
    <property type="molecule type" value="Genomic_DNA"/>
</dbReference>
<evidence type="ECO:0000259" key="1">
    <source>
        <dbReference type="Pfam" id="PF13280"/>
    </source>
</evidence>
<feature type="domain" description="WCX" evidence="2">
    <location>
        <begin position="256"/>
        <end position="332"/>
    </location>
</feature>
<dbReference type="Pfam" id="PF13280">
    <property type="entry name" value="WYL"/>
    <property type="match status" value="1"/>
</dbReference>
<dbReference type="InterPro" id="IPR057727">
    <property type="entry name" value="WCX_dom"/>
</dbReference>
<dbReference type="InterPro" id="IPR051534">
    <property type="entry name" value="CBASS_pafABC_assoc_protein"/>
</dbReference>
<comment type="caution">
    <text evidence="3">The sequence shown here is derived from an EMBL/GenBank/DDBJ whole genome shotgun (WGS) entry which is preliminary data.</text>
</comment>
<dbReference type="Pfam" id="PF25583">
    <property type="entry name" value="WCX"/>
    <property type="match status" value="1"/>
</dbReference>
<dbReference type="PROSITE" id="PS52050">
    <property type="entry name" value="WYL"/>
    <property type="match status" value="1"/>
</dbReference>
<name>A0A3S1B3Z2_9BACT</name>
<proteinExistence type="predicted"/>
<gene>
    <name evidence="3" type="ORF">ECE50_001035</name>
</gene>
<organism evidence="3 4">
    <name type="scientific">Chitinophaga solisilvae</name>
    <dbReference type="NCBI Taxonomy" id="1233460"/>
    <lineage>
        <taxon>Bacteria</taxon>
        <taxon>Pseudomonadati</taxon>
        <taxon>Bacteroidota</taxon>
        <taxon>Chitinophagia</taxon>
        <taxon>Chitinophagales</taxon>
        <taxon>Chitinophagaceae</taxon>
        <taxon>Chitinophaga</taxon>
    </lineage>
</organism>
<dbReference type="PANTHER" id="PTHR34580:SF9">
    <property type="entry name" value="SLL5097 PROTEIN"/>
    <property type="match status" value="1"/>
</dbReference>
<sequence>MSVNKLALMRYKTIDDCLRNRLRKWTLEDLIDKTAAVLYECEGIDSGVSRRTIQADIQLMRSDKLGYNAPIIVKDKKYYTYSDPAYSIANAPINNADVSTMKEIVAVLKQFSGFSYFSDMNDMIARLESNLYKSTHEYRNCIQFENNHLLQGLAHINPLYQATLHRQPLLISYKSFKAAAAKESICYPYLLKEYRNRWFLIARQKGKPQLMTMALDRIVSFREAAGEQFTACEDIDFDSYYNDLIGVTKSEKDVAHKVVVQINKRDAPYILTKPLHPSQEILKEADDHLLFSIRVVINFELERELLGFGESIRVISPRSLVTRLQRRIEGMAGHYR</sequence>
<keyword evidence="4" id="KW-1185">Reference proteome</keyword>
<accession>A0A3S1B3Z2</accession>
<evidence type="ECO:0000313" key="3">
    <source>
        <dbReference type="EMBL" id="NSL85394.1"/>
    </source>
</evidence>
<feature type="domain" description="WYL" evidence="1">
    <location>
        <begin position="155"/>
        <end position="221"/>
    </location>
</feature>
<dbReference type="OrthoDB" id="43316at2"/>
<reference evidence="3" key="1">
    <citation type="submission" date="2020-05" db="EMBL/GenBank/DDBJ databases">
        <title>Chitinophaga laudate sp. nov., isolated from a tropical peat swamp.</title>
        <authorList>
            <person name="Goh C.B.S."/>
            <person name="Lee M.S."/>
            <person name="Parimannan S."/>
            <person name="Pasbakhsh P."/>
            <person name="Yule C.M."/>
            <person name="Rajandas H."/>
            <person name="Loke S."/>
            <person name="Croft L."/>
            <person name="Tan J.B.L."/>
        </authorList>
    </citation>
    <scope>NUCLEOTIDE SEQUENCE</scope>
    <source>
        <strain evidence="3">Mgbs1</strain>
    </source>
</reference>
<dbReference type="Proteomes" id="UP000281028">
    <property type="component" value="Unassembled WGS sequence"/>
</dbReference>
<evidence type="ECO:0000259" key="2">
    <source>
        <dbReference type="Pfam" id="PF25583"/>
    </source>
</evidence>